<sequence>MICRMKDGVTYEEAIQAVEAHVRNFFSGHPIDSTRYDLGTGRREALPGFRILTAGPGSRVDGWTYVTAGCWGAVNDDGHGREFILSAPVRDESFAELLAMVAYYHLSHRLDLEHGMPIGRPWVPGSACDHLLICLPYLHGPGLEHCPVPTGHARLLWTLPVTTAEMEFRREHGHEALEDRFDQAGIVPTDPHRPSVV</sequence>
<feature type="domain" description="Suppressor of fused-like" evidence="1">
    <location>
        <begin position="58"/>
        <end position="194"/>
    </location>
</feature>
<dbReference type="SUPFAM" id="SSF103359">
    <property type="entry name" value="Suppressor of Fused, N-terminal domain"/>
    <property type="match status" value="1"/>
</dbReference>
<accession>A0ABN1S2P0</accession>
<keyword evidence="3" id="KW-1185">Reference proteome</keyword>
<evidence type="ECO:0000259" key="1">
    <source>
        <dbReference type="Pfam" id="PF05076"/>
    </source>
</evidence>
<name>A0ABN1S2P0_9ACTN</name>
<evidence type="ECO:0000313" key="2">
    <source>
        <dbReference type="EMBL" id="GAA0970304.1"/>
    </source>
</evidence>
<dbReference type="Pfam" id="PF05076">
    <property type="entry name" value="SUFU"/>
    <property type="match status" value="1"/>
</dbReference>
<dbReference type="InterPro" id="IPR020941">
    <property type="entry name" value="SUFU-like_domain"/>
</dbReference>
<protein>
    <submittedName>
        <fullName evidence="2">Suppressor of fused domain protein</fullName>
    </submittedName>
</protein>
<reference evidence="2 3" key="1">
    <citation type="journal article" date="2019" name="Int. J. Syst. Evol. Microbiol.">
        <title>The Global Catalogue of Microorganisms (GCM) 10K type strain sequencing project: providing services to taxonomists for standard genome sequencing and annotation.</title>
        <authorList>
            <consortium name="The Broad Institute Genomics Platform"/>
            <consortium name="The Broad Institute Genome Sequencing Center for Infectious Disease"/>
            <person name="Wu L."/>
            <person name="Ma J."/>
        </authorList>
    </citation>
    <scope>NUCLEOTIDE SEQUENCE [LARGE SCALE GENOMIC DNA]</scope>
    <source>
        <strain evidence="2 3">JCM 10696</strain>
    </source>
</reference>
<dbReference type="InterPro" id="IPR037181">
    <property type="entry name" value="SUFU_N"/>
</dbReference>
<evidence type="ECO:0000313" key="3">
    <source>
        <dbReference type="Proteomes" id="UP001500665"/>
    </source>
</evidence>
<comment type="caution">
    <text evidence="2">The sequence shown here is derived from an EMBL/GenBank/DDBJ whole genome shotgun (WGS) entry which is preliminary data.</text>
</comment>
<dbReference type="EMBL" id="BAAAHH010000073">
    <property type="protein sequence ID" value="GAA0970304.1"/>
    <property type="molecule type" value="Genomic_DNA"/>
</dbReference>
<gene>
    <name evidence="2" type="ORF">GCM10009550_77890</name>
</gene>
<proteinExistence type="predicted"/>
<dbReference type="Proteomes" id="UP001500665">
    <property type="component" value="Unassembled WGS sequence"/>
</dbReference>
<organism evidence="2 3">
    <name type="scientific">Actinocorallia libanotica</name>
    <dbReference type="NCBI Taxonomy" id="46162"/>
    <lineage>
        <taxon>Bacteria</taxon>
        <taxon>Bacillati</taxon>
        <taxon>Actinomycetota</taxon>
        <taxon>Actinomycetes</taxon>
        <taxon>Streptosporangiales</taxon>
        <taxon>Thermomonosporaceae</taxon>
        <taxon>Actinocorallia</taxon>
    </lineage>
</organism>